<keyword evidence="5 14" id="KW-0812">Transmembrane</keyword>
<dbReference type="InterPro" id="IPR038377">
    <property type="entry name" value="Na/Glc_symporter_sf"/>
</dbReference>
<keyword evidence="4" id="KW-1003">Cell membrane</keyword>
<dbReference type="Proteomes" id="UP001203423">
    <property type="component" value="Unassembled WGS sequence"/>
</dbReference>
<dbReference type="Pfam" id="PF00474">
    <property type="entry name" value="SSF"/>
    <property type="match status" value="1"/>
</dbReference>
<dbReference type="PANTHER" id="PTHR48086:SF3">
    <property type="entry name" value="SODIUM_PROLINE SYMPORTER"/>
    <property type="match status" value="1"/>
</dbReference>
<keyword evidence="6" id="KW-0769">Symport</keyword>
<feature type="transmembrane region" description="Helical" evidence="14">
    <location>
        <begin position="40"/>
        <end position="58"/>
    </location>
</feature>
<evidence type="ECO:0000256" key="9">
    <source>
        <dbReference type="ARBA" id="ARBA00023065"/>
    </source>
</evidence>
<feature type="transmembrane region" description="Helical" evidence="14">
    <location>
        <begin position="78"/>
        <end position="97"/>
    </location>
</feature>
<proteinExistence type="inferred from homology"/>
<evidence type="ECO:0000256" key="5">
    <source>
        <dbReference type="ARBA" id="ARBA00022692"/>
    </source>
</evidence>
<dbReference type="InterPro" id="IPR001734">
    <property type="entry name" value="Na/solute_symporter"/>
</dbReference>
<comment type="similarity">
    <text evidence="2 13">Belongs to the sodium:solute symporter (SSF) (TC 2.A.21) family.</text>
</comment>
<evidence type="ECO:0000256" key="13">
    <source>
        <dbReference type="RuleBase" id="RU362091"/>
    </source>
</evidence>
<dbReference type="PANTHER" id="PTHR48086">
    <property type="entry name" value="SODIUM/PROLINE SYMPORTER-RELATED"/>
    <property type="match status" value="1"/>
</dbReference>
<organism evidence="15 16">
    <name type="scientific">Shewanella surugensis</name>
    <dbReference type="NCBI Taxonomy" id="212020"/>
    <lineage>
        <taxon>Bacteria</taxon>
        <taxon>Pseudomonadati</taxon>
        <taxon>Pseudomonadota</taxon>
        <taxon>Gammaproteobacteria</taxon>
        <taxon>Alteromonadales</taxon>
        <taxon>Shewanellaceae</taxon>
        <taxon>Shewanella</taxon>
    </lineage>
</organism>
<feature type="transmembrane region" description="Helical" evidence="14">
    <location>
        <begin position="6"/>
        <end position="28"/>
    </location>
</feature>
<accession>A0ABT0LDW1</accession>
<feature type="transmembrane region" description="Helical" evidence="14">
    <location>
        <begin position="125"/>
        <end position="143"/>
    </location>
</feature>
<evidence type="ECO:0000256" key="6">
    <source>
        <dbReference type="ARBA" id="ARBA00022847"/>
    </source>
</evidence>
<keyword evidence="16" id="KW-1185">Reference proteome</keyword>
<evidence type="ECO:0000256" key="2">
    <source>
        <dbReference type="ARBA" id="ARBA00006434"/>
    </source>
</evidence>
<gene>
    <name evidence="15" type="ORF">L2764_15770</name>
</gene>
<evidence type="ECO:0000313" key="16">
    <source>
        <dbReference type="Proteomes" id="UP001203423"/>
    </source>
</evidence>
<feature type="transmembrane region" description="Helical" evidence="14">
    <location>
        <begin position="238"/>
        <end position="256"/>
    </location>
</feature>
<dbReference type="Gene3D" id="1.20.1730.10">
    <property type="entry name" value="Sodium/glucose cotransporter"/>
    <property type="match status" value="1"/>
</dbReference>
<keyword evidence="9" id="KW-0406">Ion transport</keyword>
<evidence type="ECO:0000256" key="14">
    <source>
        <dbReference type="SAM" id="Phobius"/>
    </source>
</evidence>
<protein>
    <submittedName>
        <fullName evidence="15">Sodium:solute symporter family protein</fullName>
    </submittedName>
</protein>
<feature type="transmembrane region" description="Helical" evidence="14">
    <location>
        <begin position="277"/>
        <end position="300"/>
    </location>
</feature>
<name>A0ABT0LDW1_9GAMM</name>
<keyword evidence="3" id="KW-0813">Transport</keyword>
<evidence type="ECO:0000256" key="8">
    <source>
        <dbReference type="ARBA" id="ARBA00023053"/>
    </source>
</evidence>
<reference evidence="15 16" key="1">
    <citation type="submission" date="2022-01" db="EMBL/GenBank/DDBJ databases">
        <title>Whole genome-based taxonomy of the Shewanellaceae.</title>
        <authorList>
            <person name="Martin-Rodriguez A.J."/>
        </authorList>
    </citation>
    <scope>NUCLEOTIDE SEQUENCE [LARGE SCALE GENOMIC DNA]</scope>
    <source>
        <strain evidence="15 16">DSM 17177</strain>
    </source>
</reference>
<keyword evidence="8" id="KW-0915">Sodium</keyword>
<evidence type="ECO:0000256" key="4">
    <source>
        <dbReference type="ARBA" id="ARBA00022475"/>
    </source>
</evidence>
<dbReference type="PROSITE" id="PS50283">
    <property type="entry name" value="NA_SOLUT_SYMP_3"/>
    <property type="match status" value="1"/>
</dbReference>
<sequence length="484" mass="53463">MNNPLLNVPSMIFLILYLVSLIGIGILGKQKSKENTLNDFYLGGKSFGAGVLFLTLYATQYSGNNLIGFAGSAYRNGWFFLVGVTLMLSVIGGYMLYAPKLFRLSQQQDFITVGDFIAYRYQHKLLTTLIVIICLVVLSGYILSNLKAIGYIMSYVTGGGISFAQGIVSMALIMVIYETLGGMRSVAWTDAIQGSLLLVTILIIFAVIWTQYGSIFDNQNTLESVKKQFFRTPEMGDIKQWVSTLVMVCFGAAVYPQAIQRIYASKSKKSLQRSFQLMLFMPFFTTLPIIIIAIIGAAHFPNLDKVTSDQIILLMLSKLNNIAGMQYIVTLFVAAAIAAIMSTVDSAMLAIASLFTQDIYQAYRPQASQKKLIYLGKVFTWILIAIMAALAIYVPVTLWWLIQLKLEILCQIAPAIMLGVHFKQLKASSILWGLITGISFTLIFMFSPSLGQPFGIPAGVVGLMLNAIIVNLHHKLTTRSISTH</sequence>
<feature type="transmembrane region" description="Helical" evidence="14">
    <location>
        <begin position="325"/>
        <end position="351"/>
    </location>
</feature>
<comment type="subcellular location">
    <subcellularLocation>
        <location evidence="1">Cell membrane</location>
        <topology evidence="1">Multi-pass membrane protein</topology>
    </subcellularLocation>
</comment>
<evidence type="ECO:0000256" key="1">
    <source>
        <dbReference type="ARBA" id="ARBA00004651"/>
    </source>
</evidence>
<feature type="transmembrane region" description="Helical" evidence="14">
    <location>
        <begin position="155"/>
        <end position="180"/>
    </location>
</feature>
<feature type="transmembrane region" description="Helical" evidence="14">
    <location>
        <begin position="429"/>
        <end position="448"/>
    </location>
</feature>
<dbReference type="CDD" id="cd10322">
    <property type="entry name" value="SLC5sbd"/>
    <property type="match status" value="1"/>
</dbReference>
<evidence type="ECO:0000256" key="3">
    <source>
        <dbReference type="ARBA" id="ARBA00022448"/>
    </source>
</evidence>
<keyword evidence="10 14" id="KW-0472">Membrane</keyword>
<keyword evidence="7 14" id="KW-1133">Transmembrane helix</keyword>
<evidence type="ECO:0000313" key="15">
    <source>
        <dbReference type="EMBL" id="MCL1125888.1"/>
    </source>
</evidence>
<feature type="transmembrane region" description="Helical" evidence="14">
    <location>
        <begin position="454"/>
        <end position="472"/>
    </location>
</feature>
<evidence type="ECO:0000256" key="12">
    <source>
        <dbReference type="ARBA" id="ARBA00033708"/>
    </source>
</evidence>
<dbReference type="RefSeq" id="WP_248941222.1">
    <property type="nucleotide sequence ID" value="NZ_JAKIKS010000065.1"/>
</dbReference>
<evidence type="ECO:0000256" key="11">
    <source>
        <dbReference type="ARBA" id="ARBA00023201"/>
    </source>
</evidence>
<keyword evidence="11" id="KW-0739">Sodium transport</keyword>
<comment type="catalytic activity">
    <reaction evidence="12">
        <text>L-proline(in) + Na(+)(in) = L-proline(out) + Na(+)(out)</text>
        <dbReference type="Rhea" id="RHEA:28967"/>
        <dbReference type="ChEBI" id="CHEBI:29101"/>
        <dbReference type="ChEBI" id="CHEBI:60039"/>
    </reaction>
</comment>
<feature type="transmembrane region" description="Helical" evidence="14">
    <location>
        <begin position="372"/>
        <end position="394"/>
    </location>
</feature>
<dbReference type="EMBL" id="JAKIKS010000065">
    <property type="protein sequence ID" value="MCL1125888.1"/>
    <property type="molecule type" value="Genomic_DNA"/>
</dbReference>
<evidence type="ECO:0000256" key="7">
    <source>
        <dbReference type="ARBA" id="ARBA00022989"/>
    </source>
</evidence>
<evidence type="ECO:0000256" key="10">
    <source>
        <dbReference type="ARBA" id="ARBA00023136"/>
    </source>
</evidence>
<feature type="transmembrane region" description="Helical" evidence="14">
    <location>
        <begin position="400"/>
        <end position="422"/>
    </location>
</feature>
<feature type="transmembrane region" description="Helical" evidence="14">
    <location>
        <begin position="192"/>
        <end position="212"/>
    </location>
</feature>
<comment type="caution">
    <text evidence="15">The sequence shown here is derived from an EMBL/GenBank/DDBJ whole genome shotgun (WGS) entry which is preliminary data.</text>
</comment>
<dbReference type="InterPro" id="IPR050277">
    <property type="entry name" value="Sodium:Solute_Symporter"/>
</dbReference>